<evidence type="ECO:0000256" key="9">
    <source>
        <dbReference type="ARBA" id="ARBA00050776"/>
    </source>
</evidence>
<organism evidence="12 13">
    <name type="scientific">Mucilaginibacter aquariorum</name>
    <dbReference type="NCBI Taxonomy" id="2967225"/>
    <lineage>
        <taxon>Bacteria</taxon>
        <taxon>Pseudomonadati</taxon>
        <taxon>Bacteroidota</taxon>
        <taxon>Sphingobacteriia</taxon>
        <taxon>Sphingobacteriales</taxon>
        <taxon>Sphingobacteriaceae</taxon>
        <taxon>Mucilaginibacter</taxon>
    </lineage>
</organism>
<dbReference type="InterPro" id="IPR020578">
    <property type="entry name" value="Aminotrans_V_PyrdxlP_BS"/>
</dbReference>
<dbReference type="Proteomes" id="UP001204376">
    <property type="component" value="Unassembled WGS sequence"/>
</dbReference>
<dbReference type="InterPro" id="IPR000192">
    <property type="entry name" value="Aminotrans_V_dom"/>
</dbReference>
<dbReference type="PIRSF" id="PIRSF005572">
    <property type="entry name" value="NifS"/>
    <property type="match status" value="1"/>
</dbReference>
<comment type="caution">
    <text evidence="12">The sequence shown here is derived from an EMBL/GenBank/DDBJ whole genome shotgun (WGS) entry which is preliminary data.</text>
</comment>
<evidence type="ECO:0000256" key="3">
    <source>
        <dbReference type="ARBA" id="ARBA00012239"/>
    </source>
</evidence>
<dbReference type="EMBL" id="JANHOH010000005">
    <property type="protein sequence ID" value="MCQ6959999.1"/>
    <property type="molecule type" value="Genomic_DNA"/>
</dbReference>
<keyword evidence="5" id="KW-0479">Metal-binding</keyword>
<dbReference type="InterPro" id="IPR015424">
    <property type="entry name" value="PyrdxlP-dep_Trfase"/>
</dbReference>
<evidence type="ECO:0000256" key="4">
    <source>
        <dbReference type="ARBA" id="ARBA00022679"/>
    </source>
</evidence>
<reference evidence="12 13" key="1">
    <citation type="submission" date="2022-07" db="EMBL/GenBank/DDBJ databases">
        <title>Mucilaginibacter sp. JC4.</title>
        <authorList>
            <person name="Le V."/>
            <person name="Ko S.-R."/>
            <person name="Ahn C.-Y."/>
            <person name="Oh H.-M."/>
        </authorList>
    </citation>
    <scope>NUCLEOTIDE SEQUENCE [LARGE SCALE GENOMIC DNA]</scope>
    <source>
        <strain evidence="12 13">JC4</strain>
    </source>
</reference>
<dbReference type="Gene3D" id="3.90.1150.10">
    <property type="entry name" value="Aspartate Aminotransferase, domain 1"/>
    <property type="match status" value="1"/>
</dbReference>
<evidence type="ECO:0000313" key="12">
    <source>
        <dbReference type="EMBL" id="MCQ6959999.1"/>
    </source>
</evidence>
<evidence type="ECO:0000256" key="5">
    <source>
        <dbReference type="ARBA" id="ARBA00022723"/>
    </source>
</evidence>
<comment type="cofactor">
    <cofactor evidence="1 10">
        <name>pyridoxal 5'-phosphate</name>
        <dbReference type="ChEBI" id="CHEBI:597326"/>
    </cofactor>
</comment>
<evidence type="ECO:0000256" key="10">
    <source>
        <dbReference type="RuleBase" id="RU004504"/>
    </source>
</evidence>
<proteinExistence type="inferred from homology"/>
<evidence type="ECO:0000313" key="13">
    <source>
        <dbReference type="Proteomes" id="UP001204376"/>
    </source>
</evidence>
<protein>
    <recommendedName>
        <fullName evidence="3">cysteine desulfurase</fullName>
        <ecNumber evidence="3">2.8.1.7</ecNumber>
    </recommendedName>
</protein>
<dbReference type="Gene3D" id="3.40.640.10">
    <property type="entry name" value="Type I PLP-dependent aspartate aminotransferase-like (Major domain)"/>
    <property type="match status" value="1"/>
</dbReference>
<dbReference type="SUPFAM" id="SSF53383">
    <property type="entry name" value="PLP-dependent transferases"/>
    <property type="match status" value="1"/>
</dbReference>
<dbReference type="PROSITE" id="PS00595">
    <property type="entry name" value="AA_TRANSFER_CLASS_5"/>
    <property type="match status" value="1"/>
</dbReference>
<dbReference type="InterPro" id="IPR016454">
    <property type="entry name" value="Cysteine_dSase"/>
</dbReference>
<gene>
    <name evidence="12" type="ORF">NPE20_18615</name>
</gene>
<sequence length="378" mass="41441">MRIYLDNAATTQLDNEVFKTITPYLLEFYGNPSSHHEHGREVKTAIEGARTTIADLLNASPNEIVFTSGGTEADNTAILSSVRSHQIKHVITTPFEHHAVLHTLDVLKNNGEIKLSLINTDSHGNLDINHLDILLKSNSRSLVSVMHANNEIGNLNNIELIGEVCNSRGALFHSDTVQTMGHYRHNLSKLKTHFIAASAHKFHGPKGVGFIYCRDGIQLSQLLYGGAQERKQRAGTENIHGIIGLAKALEIAYRDIDEHQFYIQKLKNRMIAKLQEQIGDVRFNGNSANAEKSLYTVLSASLPVNHATGDLLTYLDQNNISVSGGSACSTGSASHVLKAIGADLSRNTVRFSFSKFNTAAEIDYTVEKLSALYKAIAA</sequence>
<dbReference type="PANTHER" id="PTHR11601">
    <property type="entry name" value="CYSTEINE DESULFURYLASE FAMILY MEMBER"/>
    <property type="match status" value="1"/>
</dbReference>
<keyword evidence="4" id="KW-0808">Transferase</keyword>
<accession>A0ABT1T5T3</accession>
<dbReference type="Pfam" id="PF00266">
    <property type="entry name" value="Aminotran_5"/>
    <property type="match status" value="1"/>
</dbReference>
<dbReference type="InterPro" id="IPR015421">
    <property type="entry name" value="PyrdxlP-dep_Trfase_major"/>
</dbReference>
<evidence type="ECO:0000256" key="8">
    <source>
        <dbReference type="ARBA" id="ARBA00023014"/>
    </source>
</evidence>
<dbReference type="InterPro" id="IPR015422">
    <property type="entry name" value="PyrdxlP-dep_Trfase_small"/>
</dbReference>
<name>A0ABT1T5T3_9SPHI</name>
<keyword evidence="8" id="KW-0411">Iron-sulfur</keyword>
<evidence type="ECO:0000256" key="7">
    <source>
        <dbReference type="ARBA" id="ARBA00023004"/>
    </source>
</evidence>
<evidence type="ECO:0000259" key="11">
    <source>
        <dbReference type="Pfam" id="PF00266"/>
    </source>
</evidence>
<comment type="similarity">
    <text evidence="2">Belongs to the class-V pyridoxal-phosphate-dependent aminotransferase family. NifS/IscS subfamily.</text>
</comment>
<dbReference type="RefSeq" id="WP_256540188.1">
    <property type="nucleotide sequence ID" value="NZ_JANHOH010000005.1"/>
</dbReference>
<comment type="catalytic activity">
    <reaction evidence="9">
        <text>(sulfur carrier)-H + L-cysteine = (sulfur carrier)-SH + L-alanine</text>
        <dbReference type="Rhea" id="RHEA:43892"/>
        <dbReference type="Rhea" id="RHEA-COMP:14737"/>
        <dbReference type="Rhea" id="RHEA-COMP:14739"/>
        <dbReference type="ChEBI" id="CHEBI:29917"/>
        <dbReference type="ChEBI" id="CHEBI:35235"/>
        <dbReference type="ChEBI" id="CHEBI:57972"/>
        <dbReference type="ChEBI" id="CHEBI:64428"/>
        <dbReference type="EC" id="2.8.1.7"/>
    </reaction>
</comment>
<evidence type="ECO:0000256" key="1">
    <source>
        <dbReference type="ARBA" id="ARBA00001933"/>
    </source>
</evidence>
<evidence type="ECO:0000256" key="6">
    <source>
        <dbReference type="ARBA" id="ARBA00022898"/>
    </source>
</evidence>
<keyword evidence="13" id="KW-1185">Reference proteome</keyword>
<dbReference type="Gene3D" id="1.10.260.50">
    <property type="match status" value="1"/>
</dbReference>
<dbReference type="PANTHER" id="PTHR11601:SF34">
    <property type="entry name" value="CYSTEINE DESULFURASE"/>
    <property type="match status" value="1"/>
</dbReference>
<dbReference type="EC" id="2.8.1.7" evidence="3"/>
<keyword evidence="6" id="KW-0663">Pyridoxal phosphate</keyword>
<evidence type="ECO:0000256" key="2">
    <source>
        <dbReference type="ARBA" id="ARBA00006490"/>
    </source>
</evidence>
<keyword evidence="7" id="KW-0408">Iron</keyword>
<feature type="domain" description="Aminotransferase class V" evidence="11">
    <location>
        <begin position="3"/>
        <end position="364"/>
    </location>
</feature>